<dbReference type="Proteomes" id="UP000184520">
    <property type="component" value="Unassembled WGS sequence"/>
</dbReference>
<evidence type="ECO:0000256" key="1">
    <source>
        <dbReference type="SAM" id="SignalP"/>
    </source>
</evidence>
<dbReference type="SUPFAM" id="SSF51658">
    <property type="entry name" value="Xylose isomerase-like"/>
    <property type="match status" value="1"/>
</dbReference>
<dbReference type="InterPro" id="IPR050312">
    <property type="entry name" value="IolE/XylAMocC-like"/>
</dbReference>
<evidence type="ECO:0000259" key="2">
    <source>
        <dbReference type="Pfam" id="PF01261"/>
    </source>
</evidence>
<gene>
    <name evidence="3" type="ORF">SAMN05216361_3138</name>
</gene>
<keyword evidence="3" id="KW-0413">Isomerase</keyword>
<name>A0A1M5NA81_9ALTE</name>
<dbReference type="RefSeq" id="WP_245819231.1">
    <property type="nucleotide sequence ID" value="NZ_FQWD01000005.1"/>
</dbReference>
<evidence type="ECO:0000313" key="3">
    <source>
        <dbReference type="EMBL" id="SHG86407.1"/>
    </source>
</evidence>
<dbReference type="EMBL" id="FQWD01000005">
    <property type="protein sequence ID" value="SHG86407.1"/>
    <property type="molecule type" value="Genomic_DNA"/>
</dbReference>
<dbReference type="GO" id="GO:0016853">
    <property type="term" value="F:isomerase activity"/>
    <property type="evidence" value="ECO:0007669"/>
    <property type="project" value="UniProtKB-KW"/>
</dbReference>
<dbReference type="InterPro" id="IPR036237">
    <property type="entry name" value="Xyl_isomerase-like_sf"/>
</dbReference>
<evidence type="ECO:0000313" key="4">
    <source>
        <dbReference type="Proteomes" id="UP000184520"/>
    </source>
</evidence>
<dbReference type="PROSITE" id="PS51257">
    <property type="entry name" value="PROKAR_LIPOPROTEIN"/>
    <property type="match status" value="1"/>
</dbReference>
<dbReference type="Gene3D" id="3.20.20.150">
    <property type="entry name" value="Divalent-metal-dependent TIM barrel enzymes"/>
    <property type="match status" value="1"/>
</dbReference>
<feature type="chain" id="PRO_5012928886" evidence="1">
    <location>
        <begin position="27"/>
        <end position="306"/>
    </location>
</feature>
<sequence length="306" mass="32810">MTKRSVMPFAPVWAALAMTLMLTGCAEPQSGSSQSAQPTATAETAYPAFEKPGISVQLWSVKDDVKADFVGTLQALADMGFDGVEFAGDFGPYQNNPTGLKAKLAELGLAVSGAHVGFDALRGDKLVATALFHQQLGTPYVIVPWDERAFAADTVDLVAKELTVIAERLAPYGLRVGYHNHAQEMADYGDITFWQYIASNTPESVVLQQDVGWTLVAEKDPVAMVKAYPGRTLTTHFKAPEYETPKGTPIVGQDGINWLPIYQATAAVGGAKWVVLEQEQYPNGLTPLEAVAATKQGFDSIITAGN</sequence>
<dbReference type="Pfam" id="PF01261">
    <property type="entry name" value="AP_endonuc_2"/>
    <property type="match status" value="1"/>
</dbReference>
<feature type="signal peptide" evidence="1">
    <location>
        <begin position="1"/>
        <end position="26"/>
    </location>
</feature>
<dbReference type="PANTHER" id="PTHR12110:SF41">
    <property type="entry name" value="INOSOSE DEHYDRATASE"/>
    <property type="match status" value="1"/>
</dbReference>
<proteinExistence type="predicted"/>
<organism evidence="3 4">
    <name type="scientific">Marisediminitalea aggregata</name>
    <dbReference type="NCBI Taxonomy" id="634436"/>
    <lineage>
        <taxon>Bacteria</taxon>
        <taxon>Pseudomonadati</taxon>
        <taxon>Pseudomonadota</taxon>
        <taxon>Gammaproteobacteria</taxon>
        <taxon>Alteromonadales</taxon>
        <taxon>Alteromonadaceae</taxon>
        <taxon>Marisediminitalea</taxon>
    </lineage>
</organism>
<feature type="domain" description="Xylose isomerase-like TIM barrel" evidence="2">
    <location>
        <begin position="73"/>
        <end position="290"/>
    </location>
</feature>
<accession>A0A1M5NA81</accession>
<dbReference type="PANTHER" id="PTHR12110">
    <property type="entry name" value="HYDROXYPYRUVATE ISOMERASE"/>
    <property type="match status" value="1"/>
</dbReference>
<keyword evidence="1" id="KW-0732">Signal</keyword>
<reference evidence="4" key="1">
    <citation type="submission" date="2016-11" db="EMBL/GenBank/DDBJ databases">
        <authorList>
            <person name="Varghese N."/>
            <person name="Submissions S."/>
        </authorList>
    </citation>
    <scope>NUCLEOTIDE SEQUENCE [LARGE SCALE GENOMIC DNA]</scope>
    <source>
        <strain evidence="4">CGMCC 1.8995</strain>
    </source>
</reference>
<keyword evidence="4" id="KW-1185">Reference proteome</keyword>
<dbReference type="InterPro" id="IPR013022">
    <property type="entry name" value="Xyl_isomerase-like_TIM-brl"/>
</dbReference>
<dbReference type="STRING" id="634436.SAMN05216361_3138"/>
<dbReference type="AlphaFoldDB" id="A0A1M5NA81"/>
<protein>
    <submittedName>
        <fullName evidence="3">Sugar phosphate isomerase/epimerase</fullName>
    </submittedName>
</protein>